<protein>
    <submittedName>
        <fullName evidence="1">Uncharacterized protein</fullName>
    </submittedName>
</protein>
<accession>A0A6M3LWB2</accession>
<gene>
    <name evidence="1" type="ORF">MM171A00921_0012</name>
</gene>
<organism evidence="1">
    <name type="scientific">viral metagenome</name>
    <dbReference type="NCBI Taxonomy" id="1070528"/>
    <lineage>
        <taxon>unclassified sequences</taxon>
        <taxon>metagenomes</taxon>
        <taxon>organismal metagenomes</taxon>
    </lineage>
</organism>
<proteinExistence type="predicted"/>
<reference evidence="1" key="1">
    <citation type="submission" date="2020-03" db="EMBL/GenBank/DDBJ databases">
        <title>The deep terrestrial virosphere.</title>
        <authorList>
            <person name="Holmfeldt K."/>
            <person name="Nilsson E."/>
            <person name="Simone D."/>
            <person name="Lopez-Fernandez M."/>
            <person name="Wu X."/>
            <person name="de Brujin I."/>
            <person name="Lundin D."/>
            <person name="Andersson A."/>
            <person name="Bertilsson S."/>
            <person name="Dopson M."/>
        </authorList>
    </citation>
    <scope>NUCLEOTIDE SEQUENCE</scope>
    <source>
        <strain evidence="1">MM171A00921</strain>
    </source>
</reference>
<dbReference type="EMBL" id="MT143662">
    <property type="protein sequence ID" value="QJA99680.1"/>
    <property type="molecule type" value="Genomic_DNA"/>
</dbReference>
<sequence length="149" mass="17413">MKLTPDEVKKLSFSGREGLLREMIEVHDWRFVTGHDIKKRNKSRDGGVTNRYLKELYEEGMVERESVRSPDWKYRPDAVARDLSIAVNAFTDLRAFIREARTRFRITCPGCGYSVKVLPRQLLTRVLPCSRCGYFPRTSEYPPLMDNPR</sequence>
<name>A0A6M3LWB2_9ZZZZ</name>
<dbReference type="AlphaFoldDB" id="A0A6M3LWB2"/>
<evidence type="ECO:0000313" key="1">
    <source>
        <dbReference type="EMBL" id="QJA99680.1"/>
    </source>
</evidence>